<dbReference type="AlphaFoldDB" id="A0A238YRZ1"/>
<evidence type="ECO:0000313" key="3">
    <source>
        <dbReference type="Proteomes" id="UP000198412"/>
    </source>
</evidence>
<protein>
    <recommendedName>
        <fullName evidence="4">DUF4149 domain-containing protein</fullName>
    </recommendedName>
</protein>
<evidence type="ECO:0000256" key="1">
    <source>
        <dbReference type="SAM" id="Phobius"/>
    </source>
</evidence>
<accession>A0A238YRZ1</accession>
<keyword evidence="1" id="KW-0812">Transmembrane</keyword>
<feature type="transmembrane region" description="Helical" evidence="1">
    <location>
        <begin position="82"/>
        <end position="100"/>
    </location>
</feature>
<organism evidence="2 3">
    <name type="scientific">Lutibacter flavus</name>
    <dbReference type="NCBI Taxonomy" id="691689"/>
    <lineage>
        <taxon>Bacteria</taxon>
        <taxon>Pseudomonadati</taxon>
        <taxon>Bacteroidota</taxon>
        <taxon>Flavobacteriia</taxon>
        <taxon>Flavobacteriales</taxon>
        <taxon>Flavobacteriaceae</taxon>
        <taxon>Lutibacter</taxon>
    </lineage>
</organism>
<feature type="transmembrane region" description="Helical" evidence="1">
    <location>
        <begin position="129"/>
        <end position="148"/>
    </location>
</feature>
<dbReference type="Proteomes" id="UP000198412">
    <property type="component" value="Unassembled WGS sequence"/>
</dbReference>
<keyword evidence="3" id="KW-1185">Reference proteome</keyword>
<name>A0A238YRZ1_9FLAO</name>
<gene>
    <name evidence="2" type="ORF">SAMN04488111_2761</name>
</gene>
<dbReference type="EMBL" id="FZNX01000005">
    <property type="protein sequence ID" value="SNR73732.1"/>
    <property type="molecule type" value="Genomic_DNA"/>
</dbReference>
<keyword evidence="1" id="KW-1133">Transmembrane helix</keyword>
<evidence type="ECO:0000313" key="2">
    <source>
        <dbReference type="EMBL" id="SNR73732.1"/>
    </source>
</evidence>
<proteinExistence type="predicted"/>
<feature type="transmembrane region" description="Helical" evidence="1">
    <location>
        <begin position="49"/>
        <end position="70"/>
    </location>
</feature>
<sequence length="153" mass="16252">MNQKLSKILTLVAGFIGLVAFYFFVRIVMIGDETIETDAAVQASIVSPFITFAKIILIATALIAIVFSVVNLVKHPQVLKRTLIGLGILGVFLAISYVMASDAAVTDPFGRILEDGEAGSVSKWVSTGINFSAILGVIGLGFFVVDFVKGLAK</sequence>
<evidence type="ECO:0008006" key="4">
    <source>
        <dbReference type="Google" id="ProtNLM"/>
    </source>
</evidence>
<feature type="transmembrane region" description="Helical" evidence="1">
    <location>
        <begin position="9"/>
        <end position="29"/>
    </location>
</feature>
<dbReference type="OrthoDB" id="1202461at2"/>
<reference evidence="3" key="1">
    <citation type="submission" date="2017-06" db="EMBL/GenBank/DDBJ databases">
        <authorList>
            <person name="Varghese N."/>
            <person name="Submissions S."/>
        </authorList>
    </citation>
    <scope>NUCLEOTIDE SEQUENCE [LARGE SCALE GENOMIC DNA]</scope>
    <source>
        <strain evidence="3">DSM 27993</strain>
    </source>
</reference>
<dbReference type="RefSeq" id="WP_089379045.1">
    <property type="nucleotide sequence ID" value="NZ_FZNX01000005.1"/>
</dbReference>
<keyword evidence="1" id="KW-0472">Membrane</keyword>